<evidence type="ECO:0000256" key="1">
    <source>
        <dbReference type="SAM" id="Phobius"/>
    </source>
</evidence>
<sequence length="3357" mass="377644">MDLEIIQNKKILTGIALIILIIIFLFVGSTINFEQTNTITQTIKYSDIDITKSISLGNERIETYDFQVTNPVIGYLIVPKTIASSVSELSISGDFKTEVIKEDPILKIESKDYAPGVKKLVIKSGVGEENHTTILLLVPLSEYNLFSDSQKTQLNEIVKGFSDIDSNYYTPTETKQIMEEFSNSIQPASLKKKAKDNTIIYFSESNAQTYLTIAQQLIDKRKTTPTQIVSPQTIQNESSFDSLLNKLENILGKRQNIELTNNGDNNFNILIKFKPEAKEFILPKEIILPYSITRPIVIWNGIVEFNEDIRIDENITPKIESNKNITVEFLRLNEENIKNLSTEEIVDLSQLNGKNEDKSQIYLMSIIVDVSNYTEPITEEEIRLKFSTILSKTYKTKLYLIENPCNENINYYDVLTTEEVQNKKNKELTSAASCVGTELKNAFIEEMKDINIEMPPIQELNEHLLIGAMEQDSESIKKLEETLNQRNDQFKEEYLKANGKLQVEIKGLKSLINTSMNRLLVFRNSLIDKNSINLTEEYIIDLNILYQEMDLFLDPTDMEAREKIIQLQVDHIKQRDINEETLKEYEKRLKENYSKKYGTSWNRAVISDISGMHYLAEHELNEMEKMLALMILSSRPFSSSGVTNKSCPTILNIEQGIYNPGNTYIYNSQHYKDFRDVIKYLAFNTFYSMSSGSQEVIGGDRELTEIEKKLKNFQDSTNCKLNLNNFEDPQQAWYDAFKSNPDSTIEDFSERRDSLRKRIQTRVKEKVGLELIGNSIYDSYKFEKDGEKLIESTTNFNSPYEKLSINKTKATLLEMYEINDENLLAEWLEIKDYDPRIGYSKITNLKESLAAPFNNQLKSTIRSISHTKFKSFISNMTVGEKLEAELAFVDNVLNTQYILITKKMKESEDQGKVNYILYNLFTGNFNERPNAEISLLLDTTKGLRKIKDKLLEGKSFIQIYNESAESIFSKGLQIEPPQYLIYETTPIDDMYGTGMVVDVSSFNKKINPAFIEWKKSIFSVGESAEIILAFENPLMKAELTKEDLITKNIGINKSKIENATTKEEKERLVLSKSQEASILISIADYYYDVGLYDQALQNYDYIKSRLKGTDESVKAEKRIGELGGSWRLFFGKPYWETFGSISKEFTSLKSIGTYLAFYGFIKFIAAPELAALKLRKTTAALKQDLFLKQAGSKGAMVTAQQAHELASLNVMKNGVKGYDIINGKLVLLQTAEKTTQITTPLIIEHSSKAQKAWLVTKKFFGTIRNSKIWKGLNKDLLVNEKWYQNYVETKISSKLAYEFSNYTPNEIVQNIVDLAGKRRVASAIESAQYARQMGLITTRQAQFISQEIKVLTALDITDEVQFLNNTGSSLQLAHAEQQLITLSSVQQAQIVLVNPSAVSFRLNNIIQFSKMGGVIEGERKLIETERKLIQIRERVQVLEGYISQHSESVTTSLLGSWQDELAELKTMDNSISAFTQYSGEPIAIACSVCHFEIGLEGSEIGTLSYIPRPKRTQDLVAVNTNVLNLSTITVGGEVATQVVVENVILEGMNRAIISLDKIAKGTVKISVLSSTPFTVNAGEIPIIYSAQTNIGYSFGTDDPITKLVKSKYGFSLDELKSIPAYSVEYGIEQETFVTWGDNRDSQAKFFEGLAINQTEHGMLEIRPPESAGEVQIGTKTTSFSNPVTIGRNNLPMTAEVNGKKLIISNTPVDSATQLDYDDIPNGTELKPIIQDPTQRTVYIGSGGYWRRIQEANNWPTGVGAFFSRATGVTFIGPNLLASSVHHEHTHRALQYMSTKDKAIAIGALQNNPNWKTMTDTLVRIHPKYAGEDPNDLAEELLAFYRERVAYPELFGKIQTEELIKFLDDYVAPLYTPEVATTFARGEENFFAMVKSGKIGTEPTVFSQQENIKLSRVKTVTMEECSAGCSIEGYGTIVHDETLAESGKIANATSTGSAVNMSRVESIQVMQTIPSLELQKIVSNIPQADPVGNRVSEDMLAWINEGDEYGSKAIRQMYVDKINVVSADQFETALSETVSKFNLANSAGEPYAVIFDEEAGKSKRWVFEKIRSQLTTKPTAGFYSHDSSKAKSLLINEGVNHFVIFDDAMYSGQQVLNTSLGLTSNLGETPIKLTIVTPFSTTEAISSITAALSERNVELNIIQSQTINTLAQSLTESEKAMLVGNSDPGLTNFRGFHTTTVLPHKNPDYMSFPQKMGDRLAPVAEPYKADTPYLFEEEGQFTMMARKIHSVGDPSIEPTRISFTCQSPCVFENGTPIEVIEDLFDIDIYGDFSQIEKSNVIAYSHNLVKQEGLANALGGAPNLLTTHVSTLESAMMAGKTIATIQPLNTGKQALIIYRPEELAPLKIDSTGELRSLIQKEVMEINESLARLSFESSDDLMKTKDVAVKSYLDFIQKSNPSKAEEIMILREASDFSKVQRNAAVKSLMFESEADLFYSPITGDLVTVGEYLQHYYQDIGLGNFSFEFNQRNLSLAEIKQLNKAMMHRNNRFLVDQEQAFVTKAITLFDDYATAILTGDTQKANFAKNQLSGVQSELFALNQEGYLTEITPLFINRYQILIDELTTQSSVFLSITAPNGNTSKTLVTFTDITHDSLIDGEFLPIENLGFMDSTVSVVFGNNFTLGDGTKTSANLLTANKTLIHEVDHIVQHLVGTNDEIMEGLAVFAEDRLALIQDGFFIEDEYGSMYYFEHTLYKAGRIFENNEYGQGYYAVKKLEKAGEDISKIYDPNYAPPNLAKVEAELGIWANNLSPNIIPKSVNTLTIKCNSPCNWTSTQSPVKIFNPSEKVSINGDFDKEFIKEIRPIQTYNPATVTVNKINRNGLSQTQINQIFGAMQQGKTVAVISSHYSGGQEVTVYHPEGTSDLVINVKEIYPPQIFEQNSFAQGEFETNIKQLNIQEGDVITLEAQRSGLCEVGIRILPNGQSGMCSGVYKGITDGKIEFLKNGKTHFINPKDITGLTKITSDSLIEINSNLSVAQQKLIELKRRIKIDPSTSFPIDFDLARDFPITTIDYFIYKDQKLFTESVSFFEQEIRFTFSENKVGLYNKLKDVEEGLQIIRAKGFGKFKLNYTELTEKELAARVLYVEGRGSNPDKLIEFAHQIAATKTEAEIAPILEEDVIDSIWRNNVENSNSPPPYTKLDYVRDAKNEFFMHFTDAQGGESIPDEGFKYGITQINGIQQTRGLGAAQTSEKGAGYAFAAIPGTQMYYPFSGNPSDRAIIFKGDAILAFQRDDVELQAIFWNESIQTKNMVPLYKYDNPQHPNSSGWYISFPNQHDLQISWLSDGPQETINNAAAWVQNHWTDLQEIRSMNQGKWIENNLNQEQSEALFAKIDNWADEIALRRQ</sequence>
<organism evidence="3 4">
    <name type="scientific">Candidatus Iainarchaeum sp</name>
    <dbReference type="NCBI Taxonomy" id="3101447"/>
    <lineage>
        <taxon>Archaea</taxon>
        <taxon>Candidatus Iainarchaeota</taxon>
        <taxon>Candidatus Iainarchaeia</taxon>
        <taxon>Candidatus Iainarchaeales</taxon>
        <taxon>Candidatus Iainarchaeaceae</taxon>
        <taxon>Candidatus Iainarchaeum</taxon>
    </lineage>
</organism>
<proteinExistence type="predicted"/>
<dbReference type="Pfam" id="PF24390">
    <property type="entry name" value="PRTase-CE"/>
    <property type="match status" value="1"/>
</dbReference>
<comment type="caution">
    <text evidence="3">The sequence shown here is derived from an EMBL/GenBank/DDBJ whole genome shotgun (WGS) entry which is preliminary data.</text>
</comment>
<gene>
    <name evidence="3" type="ORF">HON47_03410</name>
</gene>
<reference evidence="3" key="1">
    <citation type="journal article" date="2021" name="ISME J.">
        <title>Mercury methylation by metabolically versatile and cosmopolitan marine bacteria.</title>
        <authorList>
            <person name="Lin H."/>
            <person name="Ascher D.B."/>
            <person name="Myung Y."/>
            <person name="Lamborg C.H."/>
            <person name="Hallam S.J."/>
            <person name="Gionfriddo C.M."/>
            <person name="Holt K.E."/>
            <person name="Moreau J.W."/>
        </authorList>
    </citation>
    <scope>NUCLEOTIDE SEQUENCE</scope>
    <source>
        <strain evidence="3">SI075_bin30</strain>
    </source>
</reference>
<keyword evidence="1" id="KW-0472">Membrane</keyword>
<dbReference type="InterPro" id="IPR056920">
    <property type="entry name" value="PRTase-CE"/>
</dbReference>
<evidence type="ECO:0000313" key="3">
    <source>
        <dbReference type="EMBL" id="MBT4870595.1"/>
    </source>
</evidence>
<protein>
    <recommendedName>
        <fullName evidence="2">PRTase-CE domain-containing protein</fullName>
    </recommendedName>
</protein>
<dbReference type="EMBL" id="JABJNZ010000046">
    <property type="protein sequence ID" value="MBT4870595.1"/>
    <property type="molecule type" value="Genomic_DNA"/>
</dbReference>
<name>A0A8T5GF52_9ARCH</name>
<feature type="transmembrane region" description="Helical" evidence="1">
    <location>
        <begin position="12"/>
        <end position="33"/>
    </location>
</feature>
<dbReference type="Proteomes" id="UP000722459">
    <property type="component" value="Unassembled WGS sequence"/>
</dbReference>
<feature type="domain" description="PRTase-CE" evidence="2">
    <location>
        <begin position="2006"/>
        <end position="2158"/>
    </location>
</feature>
<evidence type="ECO:0000313" key="4">
    <source>
        <dbReference type="Proteomes" id="UP000722459"/>
    </source>
</evidence>
<keyword evidence="1" id="KW-0812">Transmembrane</keyword>
<keyword evidence="1" id="KW-1133">Transmembrane helix</keyword>
<accession>A0A8T5GF52</accession>
<evidence type="ECO:0000259" key="2">
    <source>
        <dbReference type="Pfam" id="PF24390"/>
    </source>
</evidence>